<gene>
    <name evidence="1" type="ORF">ABE541_16570</name>
</gene>
<evidence type="ECO:0008006" key="3">
    <source>
        <dbReference type="Google" id="ProtNLM"/>
    </source>
</evidence>
<organism evidence="1 2">
    <name type="scientific">Sphingobacterium kitahiroshimense</name>
    <dbReference type="NCBI Taxonomy" id="470446"/>
    <lineage>
        <taxon>Bacteria</taxon>
        <taxon>Pseudomonadati</taxon>
        <taxon>Bacteroidota</taxon>
        <taxon>Sphingobacteriia</taxon>
        <taxon>Sphingobacteriales</taxon>
        <taxon>Sphingobacteriaceae</taxon>
        <taxon>Sphingobacterium</taxon>
    </lineage>
</organism>
<reference evidence="1 2" key="1">
    <citation type="submission" date="2024-04" db="EMBL/GenBank/DDBJ databases">
        <title>WGS of bacteria from Torrens River.</title>
        <authorList>
            <person name="Wyrsch E.R."/>
            <person name="Drigo B."/>
        </authorList>
    </citation>
    <scope>NUCLEOTIDE SEQUENCE [LARGE SCALE GENOMIC DNA]</scope>
    <source>
        <strain evidence="1 2">TWI391</strain>
    </source>
</reference>
<protein>
    <recommendedName>
        <fullName evidence="3">Lipoprotein</fullName>
    </recommendedName>
</protein>
<accession>A0ABV0BY18</accession>
<name>A0ABV0BY18_9SPHI</name>
<evidence type="ECO:0000313" key="2">
    <source>
        <dbReference type="Proteomes" id="UP001409291"/>
    </source>
</evidence>
<dbReference type="Proteomes" id="UP001409291">
    <property type="component" value="Unassembled WGS sequence"/>
</dbReference>
<dbReference type="RefSeq" id="WP_346581741.1">
    <property type="nucleotide sequence ID" value="NZ_JBDJLH010000017.1"/>
</dbReference>
<dbReference type="PROSITE" id="PS51257">
    <property type="entry name" value="PROKAR_LIPOPROTEIN"/>
    <property type="match status" value="1"/>
</dbReference>
<keyword evidence="2" id="KW-1185">Reference proteome</keyword>
<dbReference type="EMBL" id="JBDJNQ010000008">
    <property type="protein sequence ID" value="MEN5378878.1"/>
    <property type="molecule type" value="Genomic_DNA"/>
</dbReference>
<sequence length="158" mass="17207">MRIINIGVILLALTASCSNGDKKQDEGNQATTLQTGSVQQVDGKRNYQYLANGDTISLTVEINGEQAKGELTYALKEKDKNSGTIEGVLKDSILLADYKFLSEGQSSMRQVAFKLSTDQAVEGYGEMKEQDGNMVFIAPEKLGFDEQFVLKAVGNTTK</sequence>
<evidence type="ECO:0000313" key="1">
    <source>
        <dbReference type="EMBL" id="MEN5378878.1"/>
    </source>
</evidence>
<proteinExistence type="predicted"/>
<comment type="caution">
    <text evidence="1">The sequence shown here is derived from an EMBL/GenBank/DDBJ whole genome shotgun (WGS) entry which is preliminary data.</text>
</comment>